<accession>A0A5J6PSI0</accession>
<dbReference type="EMBL" id="CP031700">
    <property type="protein sequence ID" value="QEY25589.1"/>
    <property type="molecule type" value="Genomic_DNA"/>
</dbReference>
<name>A0A5J6PSI0_9NEIS</name>
<keyword evidence="2" id="KW-0732">Signal</keyword>
<gene>
    <name evidence="3" type="ORF">D0T92_02905</name>
</gene>
<feature type="signal peptide" evidence="2">
    <location>
        <begin position="1"/>
        <end position="19"/>
    </location>
</feature>
<proteinExistence type="predicted"/>
<feature type="region of interest" description="Disordered" evidence="1">
    <location>
        <begin position="22"/>
        <end position="70"/>
    </location>
</feature>
<keyword evidence="4" id="KW-1185">Reference proteome</keyword>
<evidence type="ECO:0000313" key="3">
    <source>
        <dbReference type="EMBL" id="QEY25589.1"/>
    </source>
</evidence>
<dbReference type="AlphaFoldDB" id="A0A5J6PSI0"/>
<dbReference type="Proteomes" id="UP000325713">
    <property type="component" value="Chromosome"/>
</dbReference>
<evidence type="ECO:0000256" key="1">
    <source>
        <dbReference type="SAM" id="MobiDB-lite"/>
    </source>
</evidence>
<feature type="compositionally biased region" description="Low complexity" evidence="1">
    <location>
        <begin position="41"/>
        <end position="52"/>
    </location>
</feature>
<sequence>MKKFTLLISTALMSAAVMAAPANGTGAKKADNTVTAAKTGKTTQSQSKSSTTDAKPINASDAKTASGVNF</sequence>
<evidence type="ECO:0000256" key="2">
    <source>
        <dbReference type="SAM" id="SignalP"/>
    </source>
</evidence>
<reference evidence="3 4" key="1">
    <citation type="submission" date="2018-08" db="EMBL/GenBank/DDBJ databases">
        <title>Neisseria zalophi ATCC BAA-2455 complete genome.</title>
        <authorList>
            <person name="Veseli I.A."/>
            <person name="Buttler R."/>
            <person name="Mascarenhas dos Santos A.C."/>
            <person name="Pombert J.-F."/>
        </authorList>
    </citation>
    <scope>NUCLEOTIDE SEQUENCE [LARGE SCALE GENOMIC DNA]</scope>
    <source>
        <strain evidence="3 4">ATCC BAA-2455</strain>
    </source>
</reference>
<dbReference type="RefSeq" id="WP_151050047.1">
    <property type="nucleotide sequence ID" value="NZ_CP031700.1"/>
</dbReference>
<feature type="chain" id="PRO_5023866062" evidence="2">
    <location>
        <begin position="20"/>
        <end position="70"/>
    </location>
</feature>
<dbReference type="KEGG" id="nzl:D0T92_02905"/>
<feature type="compositionally biased region" description="Polar residues" evidence="1">
    <location>
        <begin position="61"/>
        <end position="70"/>
    </location>
</feature>
<evidence type="ECO:0000313" key="4">
    <source>
        <dbReference type="Proteomes" id="UP000325713"/>
    </source>
</evidence>
<protein>
    <submittedName>
        <fullName evidence="3">Uncharacterized protein</fullName>
    </submittedName>
</protein>
<organism evidence="3 4">
    <name type="scientific">Neisseria zalophi</name>
    <dbReference type="NCBI Taxonomy" id="640030"/>
    <lineage>
        <taxon>Bacteria</taxon>
        <taxon>Pseudomonadati</taxon>
        <taxon>Pseudomonadota</taxon>
        <taxon>Betaproteobacteria</taxon>
        <taxon>Neisseriales</taxon>
        <taxon>Neisseriaceae</taxon>
        <taxon>Neisseria</taxon>
    </lineage>
</organism>